<dbReference type="EMBL" id="BARU01047100">
    <property type="protein sequence ID" value="GAH96392.1"/>
    <property type="molecule type" value="Genomic_DNA"/>
</dbReference>
<proteinExistence type="predicted"/>
<protein>
    <submittedName>
        <fullName evidence="1">Uncharacterized protein</fullName>
    </submittedName>
</protein>
<reference evidence="1" key="1">
    <citation type="journal article" date="2014" name="Front. Microbiol.">
        <title>High frequency of phylogenetically diverse reductive dehalogenase-homologous genes in deep subseafloor sedimentary metagenomes.</title>
        <authorList>
            <person name="Kawai M."/>
            <person name="Futagami T."/>
            <person name="Toyoda A."/>
            <person name="Takaki Y."/>
            <person name="Nishi S."/>
            <person name="Hori S."/>
            <person name="Arai W."/>
            <person name="Tsubouchi T."/>
            <person name="Morono Y."/>
            <person name="Uchiyama I."/>
            <person name="Ito T."/>
            <person name="Fujiyama A."/>
            <person name="Inagaki F."/>
            <person name="Takami H."/>
        </authorList>
    </citation>
    <scope>NUCLEOTIDE SEQUENCE</scope>
    <source>
        <strain evidence="1">Expedition CK06-06</strain>
    </source>
</reference>
<evidence type="ECO:0000313" key="1">
    <source>
        <dbReference type="EMBL" id="GAH96392.1"/>
    </source>
</evidence>
<name>X1JQP7_9ZZZZ</name>
<gene>
    <name evidence="1" type="ORF">S03H2_70732</name>
</gene>
<dbReference type="AlphaFoldDB" id="X1JQP7"/>
<comment type="caution">
    <text evidence="1">The sequence shown here is derived from an EMBL/GenBank/DDBJ whole genome shotgun (WGS) entry which is preliminary data.</text>
</comment>
<accession>X1JQP7</accession>
<organism evidence="1">
    <name type="scientific">marine sediment metagenome</name>
    <dbReference type="NCBI Taxonomy" id="412755"/>
    <lineage>
        <taxon>unclassified sequences</taxon>
        <taxon>metagenomes</taxon>
        <taxon>ecological metagenomes</taxon>
    </lineage>
</organism>
<feature type="non-terminal residue" evidence="1">
    <location>
        <position position="1"/>
    </location>
</feature>
<sequence length="91" mass="9673">RRAKNIISSPGLLARMDWTAANMKANCGLADKCVPTGMTDMAIGQPVPGAVGKRYVACTTEEIKSEGKSGITYSDVVRWLAVKAGIREGTM</sequence>